<dbReference type="InterPro" id="IPR013149">
    <property type="entry name" value="ADH-like_C"/>
</dbReference>
<dbReference type="Pfam" id="PF16884">
    <property type="entry name" value="ADH_N_2"/>
    <property type="match status" value="1"/>
</dbReference>
<dbReference type="InterPro" id="IPR020843">
    <property type="entry name" value="ER"/>
</dbReference>
<dbReference type="InterPro" id="IPR036291">
    <property type="entry name" value="NAD(P)-bd_dom_sf"/>
</dbReference>
<organism evidence="3 4">
    <name type="scientific">Caulobacter ginsengisoli</name>
    <dbReference type="NCBI Taxonomy" id="400775"/>
    <lineage>
        <taxon>Bacteria</taxon>
        <taxon>Pseudomonadati</taxon>
        <taxon>Pseudomonadota</taxon>
        <taxon>Alphaproteobacteria</taxon>
        <taxon>Caulobacterales</taxon>
        <taxon>Caulobacteraceae</taxon>
        <taxon>Caulobacter</taxon>
    </lineage>
</organism>
<dbReference type="PANTHER" id="PTHR43205">
    <property type="entry name" value="PROSTAGLANDIN REDUCTASE"/>
    <property type="match status" value="1"/>
</dbReference>
<reference evidence="3 4" key="1">
    <citation type="submission" date="2023-07" db="EMBL/GenBank/DDBJ databases">
        <title>Genomic Encyclopedia of Type Strains, Phase IV (KMG-IV): sequencing the most valuable type-strain genomes for metagenomic binning, comparative biology and taxonomic classification.</title>
        <authorList>
            <person name="Goeker M."/>
        </authorList>
    </citation>
    <scope>NUCLEOTIDE SEQUENCE [LARGE SCALE GENOMIC DNA]</scope>
    <source>
        <strain evidence="3 4">DSM 18695</strain>
    </source>
</reference>
<keyword evidence="4" id="KW-1185">Reference proteome</keyword>
<dbReference type="SUPFAM" id="SSF50129">
    <property type="entry name" value="GroES-like"/>
    <property type="match status" value="1"/>
</dbReference>
<proteinExistence type="predicted"/>
<dbReference type="SMART" id="SM00829">
    <property type="entry name" value="PKS_ER"/>
    <property type="match status" value="1"/>
</dbReference>
<accession>A0ABU0J027</accession>
<dbReference type="InterPro" id="IPR045010">
    <property type="entry name" value="MDR_fam"/>
</dbReference>
<dbReference type="RefSeq" id="WP_307353133.1">
    <property type="nucleotide sequence ID" value="NZ_JAUSVS010000016.1"/>
</dbReference>
<dbReference type="PANTHER" id="PTHR43205:SF7">
    <property type="entry name" value="PROSTAGLANDIN REDUCTASE 1"/>
    <property type="match status" value="1"/>
</dbReference>
<evidence type="ECO:0000256" key="1">
    <source>
        <dbReference type="ARBA" id="ARBA00023002"/>
    </source>
</evidence>
<gene>
    <name evidence="3" type="ORF">QO010_004703</name>
</gene>
<sequence>MAETFHQWTLAARPLGRALAETDFDLELAQLPELRDGEVVVRTQWLAFDPALKGWMENIAGYVDAMAIGDPMRGSGLGEVVQSRHADFAPGDIVHGPLGWREMAVVDAALLARVPDGTPPTASLGVLGTTGLTAYLALVEIGKPKPGDTVVISAAAGATGSVAGQIAKLAGCRVIGLAGGPEKCAWLVDELGFDAAVDYRNDKVRARLRELCPDGIDVMFDNVGGEILDDCLARLAVGARVVICGGISRYNFDPRDAGQMPPGPRNYFNLVFTGATMQGFLLPRYEAQIPLARRRLTDWVGSGALRYKEDIQTGFENAPRTLMRLFEGRNFGKQLLRL</sequence>
<evidence type="ECO:0000313" key="4">
    <source>
        <dbReference type="Proteomes" id="UP001228905"/>
    </source>
</evidence>
<dbReference type="SUPFAM" id="SSF51735">
    <property type="entry name" value="NAD(P)-binding Rossmann-fold domains"/>
    <property type="match status" value="1"/>
</dbReference>
<dbReference type="InterPro" id="IPR041694">
    <property type="entry name" value="ADH_N_2"/>
</dbReference>
<keyword evidence="1" id="KW-0560">Oxidoreductase</keyword>
<dbReference type="InterPro" id="IPR011032">
    <property type="entry name" value="GroES-like_sf"/>
</dbReference>
<dbReference type="Pfam" id="PF00107">
    <property type="entry name" value="ADH_zinc_N"/>
    <property type="match status" value="1"/>
</dbReference>
<dbReference type="Gene3D" id="3.90.180.10">
    <property type="entry name" value="Medium-chain alcohol dehydrogenases, catalytic domain"/>
    <property type="match status" value="1"/>
</dbReference>
<feature type="domain" description="Enoyl reductase (ER)" evidence="2">
    <location>
        <begin position="17"/>
        <end position="336"/>
    </location>
</feature>
<evidence type="ECO:0000313" key="3">
    <source>
        <dbReference type="EMBL" id="MDQ0466906.1"/>
    </source>
</evidence>
<evidence type="ECO:0000259" key="2">
    <source>
        <dbReference type="SMART" id="SM00829"/>
    </source>
</evidence>
<dbReference type="Proteomes" id="UP001228905">
    <property type="component" value="Unassembled WGS sequence"/>
</dbReference>
<comment type="caution">
    <text evidence="3">The sequence shown here is derived from an EMBL/GenBank/DDBJ whole genome shotgun (WGS) entry which is preliminary data.</text>
</comment>
<name>A0ABU0J027_9CAUL</name>
<dbReference type="CDD" id="cd05288">
    <property type="entry name" value="PGDH"/>
    <property type="match status" value="1"/>
</dbReference>
<dbReference type="EMBL" id="JAUSVS010000016">
    <property type="protein sequence ID" value="MDQ0466906.1"/>
    <property type="molecule type" value="Genomic_DNA"/>
</dbReference>
<protein>
    <submittedName>
        <fullName evidence="3">NADPH-dependent curcumin reductase CurA</fullName>
    </submittedName>
</protein>
<dbReference type="Gene3D" id="3.40.50.720">
    <property type="entry name" value="NAD(P)-binding Rossmann-like Domain"/>
    <property type="match status" value="1"/>
</dbReference>